<keyword evidence="4" id="KW-1185">Reference proteome</keyword>
<keyword evidence="1" id="KW-0812">Transmembrane</keyword>
<keyword evidence="1" id="KW-0472">Membrane</keyword>
<feature type="transmembrane region" description="Helical" evidence="1">
    <location>
        <begin position="336"/>
        <end position="355"/>
    </location>
</feature>
<feature type="transmembrane region" description="Helical" evidence="1">
    <location>
        <begin position="197"/>
        <end position="220"/>
    </location>
</feature>
<evidence type="ECO:0000313" key="4">
    <source>
        <dbReference type="Proteomes" id="UP000643810"/>
    </source>
</evidence>
<dbReference type="InterPro" id="IPR002656">
    <property type="entry name" value="Acyl_transf_3_dom"/>
</dbReference>
<evidence type="ECO:0000313" key="3">
    <source>
        <dbReference type="EMBL" id="MBC5686266.1"/>
    </source>
</evidence>
<feature type="transmembrane region" description="Helical" evidence="1">
    <location>
        <begin position="232"/>
        <end position="252"/>
    </location>
</feature>
<comment type="caution">
    <text evidence="3">The sequence shown here is derived from an EMBL/GenBank/DDBJ whole genome shotgun (WGS) entry which is preliminary data.</text>
</comment>
<sequence length="366" mass="42098">MTNTRAERKQYRAIDIAKFVMAILVVAIHVRPFTGQTAFVYDDIIARIADPLFFQITAFLFFEKIFAQISGDLRQGMSWCMLGHYMKRILALYTAWFVIYAPVVLPRTWQECGNIRGMLLALLKKYWLSGYYGAMWFMTALLLAMPLVFILTKYLGSRLCLLLSAPWFLLTVARMEYCSITDGWQVAGYFDSAIYGIFGWYGNGLTYGFFFCALGMWIAYKRTLGGQKNDSRDFALPSLISFLLLIIESYVIRDKGLGQSFGAMFFLIPTSYFLLQWLLSVDIFEKMGEQSRKRLDCACAHMRRLSILIFTIHYGVMEGLQYLLGKYTGAVWNMTGLYLSVLLVTIGLAELILLAQKKIKWLHILY</sequence>
<feature type="transmembrane region" description="Helical" evidence="1">
    <location>
        <begin position="90"/>
        <end position="109"/>
    </location>
</feature>
<reference evidence="3 4" key="1">
    <citation type="submission" date="2020-08" db="EMBL/GenBank/DDBJ databases">
        <title>Genome public.</title>
        <authorList>
            <person name="Liu C."/>
            <person name="Sun Q."/>
        </authorList>
    </citation>
    <scope>NUCLEOTIDE SEQUENCE [LARGE SCALE GENOMIC DNA]</scope>
    <source>
        <strain evidence="3 4">NSJ-9</strain>
    </source>
</reference>
<feature type="transmembrane region" description="Helical" evidence="1">
    <location>
        <begin position="12"/>
        <end position="32"/>
    </location>
</feature>
<organism evidence="3 4">
    <name type="scientific">Roseburia lenta</name>
    <dbReference type="NCBI Taxonomy" id="2763061"/>
    <lineage>
        <taxon>Bacteria</taxon>
        <taxon>Bacillati</taxon>
        <taxon>Bacillota</taxon>
        <taxon>Clostridia</taxon>
        <taxon>Lachnospirales</taxon>
        <taxon>Lachnospiraceae</taxon>
        <taxon>Roseburia</taxon>
    </lineage>
</organism>
<protein>
    <submittedName>
        <fullName evidence="3">Acyltransferase</fullName>
    </submittedName>
</protein>
<keyword evidence="3" id="KW-0012">Acyltransferase</keyword>
<feature type="transmembrane region" description="Helical" evidence="1">
    <location>
        <begin position="129"/>
        <end position="152"/>
    </location>
</feature>
<dbReference type="EMBL" id="JACOPG010000002">
    <property type="protein sequence ID" value="MBC5686266.1"/>
    <property type="molecule type" value="Genomic_DNA"/>
</dbReference>
<feature type="transmembrane region" description="Helical" evidence="1">
    <location>
        <begin position="264"/>
        <end position="284"/>
    </location>
</feature>
<keyword evidence="3" id="KW-0808">Transferase</keyword>
<feature type="domain" description="Acyltransferase 3" evidence="2">
    <location>
        <begin position="12"/>
        <end position="348"/>
    </location>
</feature>
<dbReference type="GO" id="GO:0016746">
    <property type="term" value="F:acyltransferase activity"/>
    <property type="evidence" value="ECO:0007669"/>
    <property type="project" value="UniProtKB-KW"/>
</dbReference>
<feature type="transmembrane region" description="Helical" evidence="1">
    <location>
        <begin position="159"/>
        <end position="177"/>
    </location>
</feature>
<feature type="transmembrane region" description="Helical" evidence="1">
    <location>
        <begin position="52"/>
        <end position="69"/>
    </location>
</feature>
<keyword evidence="1" id="KW-1133">Transmembrane helix</keyword>
<dbReference type="RefSeq" id="WP_186854199.1">
    <property type="nucleotide sequence ID" value="NZ_JACOPG010000002.1"/>
</dbReference>
<gene>
    <name evidence="3" type="ORF">H8R94_06545</name>
</gene>
<dbReference type="Proteomes" id="UP000643810">
    <property type="component" value="Unassembled WGS sequence"/>
</dbReference>
<evidence type="ECO:0000256" key="1">
    <source>
        <dbReference type="SAM" id="Phobius"/>
    </source>
</evidence>
<dbReference type="Pfam" id="PF01757">
    <property type="entry name" value="Acyl_transf_3"/>
    <property type="match status" value="1"/>
</dbReference>
<evidence type="ECO:0000259" key="2">
    <source>
        <dbReference type="Pfam" id="PF01757"/>
    </source>
</evidence>
<feature type="transmembrane region" description="Helical" evidence="1">
    <location>
        <begin position="305"/>
        <end position="324"/>
    </location>
</feature>
<accession>A0ABR7GHE3</accession>
<name>A0ABR7GHE3_9FIRM</name>
<proteinExistence type="predicted"/>